<evidence type="ECO:0000313" key="2">
    <source>
        <dbReference type="Proteomes" id="UP000318422"/>
    </source>
</evidence>
<dbReference type="AlphaFoldDB" id="A0A4Y4CXH5"/>
<dbReference type="RefSeq" id="WP_141352247.1">
    <property type="nucleotide sequence ID" value="NZ_BJNV01000037.1"/>
</dbReference>
<sequence length="82" mass="9180">MDNKSPLISDVLRERPGVYDTGTGALKTIEANPGFPGIERVTITSYCGRHADDRRYYRLAADRTRTFPTLQEALAARPVRLT</sequence>
<protein>
    <submittedName>
        <fullName evidence="1">Uncharacterized protein</fullName>
    </submittedName>
</protein>
<evidence type="ECO:0000313" key="1">
    <source>
        <dbReference type="EMBL" id="GEC96184.1"/>
    </source>
</evidence>
<dbReference type="OrthoDB" id="8527097at2"/>
<accession>A0A4Y4CXH5</accession>
<name>A0A4Y4CXH5_ZOORA</name>
<gene>
    <name evidence="1" type="ORF">ZRA01_22570</name>
</gene>
<proteinExistence type="predicted"/>
<organism evidence="1 2">
    <name type="scientific">Zoogloea ramigera</name>
    <dbReference type="NCBI Taxonomy" id="350"/>
    <lineage>
        <taxon>Bacteria</taxon>
        <taxon>Pseudomonadati</taxon>
        <taxon>Pseudomonadota</taxon>
        <taxon>Betaproteobacteria</taxon>
        <taxon>Rhodocyclales</taxon>
        <taxon>Zoogloeaceae</taxon>
        <taxon>Zoogloea</taxon>
    </lineage>
</organism>
<keyword evidence="2" id="KW-1185">Reference proteome</keyword>
<reference evidence="1 2" key="1">
    <citation type="submission" date="2019-06" db="EMBL/GenBank/DDBJ databases">
        <title>Whole genome shotgun sequence of Zoogloea ramigera NBRC 15342.</title>
        <authorList>
            <person name="Hosoyama A."/>
            <person name="Uohara A."/>
            <person name="Ohji S."/>
            <person name="Ichikawa N."/>
        </authorList>
    </citation>
    <scope>NUCLEOTIDE SEQUENCE [LARGE SCALE GENOMIC DNA]</scope>
    <source>
        <strain evidence="1 2">NBRC 15342</strain>
    </source>
</reference>
<dbReference type="EMBL" id="BJNV01000037">
    <property type="protein sequence ID" value="GEC96184.1"/>
    <property type="molecule type" value="Genomic_DNA"/>
</dbReference>
<comment type="caution">
    <text evidence="1">The sequence shown here is derived from an EMBL/GenBank/DDBJ whole genome shotgun (WGS) entry which is preliminary data.</text>
</comment>
<dbReference type="Proteomes" id="UP000318422">
    <property type="component" value="Unassembled WGS sequence"/>
</dbReference>